<accession>A0AAW1JCW6</accession>
<evidence type="ECO:0000313" key="1">
    <source>
        <dbReference type="EMBL" id="KAK9700849.1"/>
    </source>
</evidence>
<dbReference type="InterPro" id="IPR004244">
    <property type="entry name" value="Transposase_22"/>
</dbReference>
<sequence>MYGGVKEKVVVLETKLNDAFDRIDDLEQYSRKNSIRVYGLIEKENENVSEEVIKVVKEKMGVTVTREMIDCCHRLGKREGKCRPVIVKFCNRHLRNKIYDNKRKLKGSKLSIREDLLFESICYVTF</sequence>
<proteinExistence type="predicted"/>
<organism evidence="1 2">
    <name type="scientific">Popillia japonica</name>
    <name type="common">Japanese beetle</name>
    <dbReference type="NCBI Taxonomy" id="7064"/>
    <lineage>
        <taxon>Eukaryota</taxon>
        <taxon>Metazoa</taxon>
        <taxon>Ecdysozoa</taxon>
        <taxon>Arthropoda</taxon>
        <taxon>Hexapoda</taxon>
        <taxon>Insecta</taxon>
        <taxon>Pterygota</taxon>
        <taxon>Neoptera</taxon>
        <taxon>Endopterygota</taxon>
        <taxon>Coleoptera</taxon>
        <taxon>Polyphaga</taxon>
        <taxon>Scarabaeiformia</taxon>
        <taxon>Scarabaeidae</taxon>
        <taxon>Rutelinae</taxon>
        <taxon>Popillia</taxon>
    </lineage>
</organism>
<reference evidence="1 2" key="1">
    <citation type="journal article" date="2024" name="BMC Genomics">
        <title>De novo assembly and annotation of Popillia japonica's genome with initial clues to its potential as an invasive pest.</title>
        <authorList>
            <person name="Cucini C."/>
            <person name="Boschi S."/>
            <person name="Funari R."/>
            <person name="Cardaioli E."/>
            <person name="Iannotti N."/>
            <person name="Marturano G."/>
            <person name="Paoli F."/>
            <person name="Bruttini M."/>
            <person name="Carapelli A."/>
            <person name="Frati F."/>
            <person name="Nardi F."/>
        </authorList>
    </citation>
    <scope>NUCLEOTIDE SEQUENCE [LARGE SCALE GENOMIC DNA]</scope>
    <source>
        <strain evidence="1">DMR45628</strain>
    </source>
</reference>
<dbReference type="EMBL" id="JASPKY010000428">
    <property type="protein sequence ID" value="KAK9700849.1"/>
    <property type="molecule type" value="Genomic_DNA"/>
</dbReference>
<gene>
    <name evidence="1" type="ORF">QE152_g30982</name>
</gene>
<evidence type="ECO:0000313" key="2">
    <source>
        <dbReference type="Proteomes" id="UP001458880"/>
    </source>
</evidence>
<keyword evidence="2" id="KW-1185">Reference proteome</keyword>
<name>A0AAW1JCW6_POPJA</name>
<dbReference type="AlphaFoldDB" id="A0AAW1JCW6"/>
<protein>
    <submittedName>
        <fullName evidence="1">Uncharacterized protein</fullName>
    </submittedName>
</protein>
<dbReference type="Gene3D" id="3.30.70.1820">
    <property type="entry name" value="L1 transposable element, RRM domain"/>
    <property type="match status" value="1"/>
</dbReference>
<dbReference type="PANTHER" id="PTHR11505">
    <property type="entry name" value="L1 TRANSPOSABLE ELEMENT-RELATED"/>
    <property type="match status" value="1"/>
</dbReference>
<dbReference type="Proteomes" id="UP001458880">
    <property type="component" value="Unassembled WGS sequence"/>
</dbReference>
<comment type="caution">
    <text evidence="1">The sequence shown here is derived from an EMBL/GenBank/DDBJ whole genome shotgun (WGS) entry which is preliminary data.</text>
</comment>